<organism evidence="10 11">
    <name type="scientific">Ferrimonas pelagia</name>
    <dbReference type="NCBI Taxonomy" id="1177826"/>
    <lineage>
        <taxon>Bacteria</taxon>
        <taxon>Pseudomonadati</taxon>
        <taxon>Pseudomonadota</taxon>
        <taxon>Gammaproteobacteria</taxon>
        <taxon>Alteromonadales</taxon>
        <taxon>Ferrimonadaceae</taxon>
        <taxon>Ferrimonas</taxon>
    </lineage>
</organism>
<feature type="transmembrane region" description="Helical" evidence="8">
    <location>
        <begin position="158"/>
        <end position="177"/>
    </location>
</feature>
<dbReference type="SUPFAM" id="SSF103473">
    <property type="entry name" value="MFS general substrate transporter"/>
    <property type="match status" value="1"/>
</dbReference>
<keyword evidence="3 8" id="KW-0813">Transport</keyword>
<keyword evidence="4" id="KW-1003">Cell membrane</keyword>
<dbReference type="InterPro" id="IPR020846">
    <property type="entry name" value="MFS_dom"/>
</dbReference>
<dbReference type="EMBL" id="BAABJZ010000100">
    <property type="protein sequence ID" value="GAA4898783.1"/>
    <property type="molecule type" value="Genomic_DNA"/>
</dbReference>
<feature type="transmembrane region" description="Helical" evidence="8">
    <location>
        <begin position="7"/>
        <end position="28"/>
    </location>
</feature>
<dbReference type="NCBIfam" id="TIGR00710">
    <property type="entry name" value="efflux_Bcr_CflA"/>
    <property type="match status" value="1"/>
</dbReference>
<name>A0ABP9FBV5_9GAMM</name>
<comment type="similarity">
    <text evidence="2 8">Belongs to the major facilitator superfamily. Bcr/CmlA family.</text>
</comment>
<dbReference type="PROSITE" id="PS50850">
    <property type="entry name" value="MFS"/>
    <property type="match status" value="1"/>
</dbReference>
<accession>A0ABP9FBV5</accession>
<dbReference type="RefSeq" id="WP_345336790.1">
    <property type="nucleotide sequence ID" value="NZ_BAABJZ010000100.1"/>
</dbReference>
<feature type="transmembrane region" description="Helical" evidence="8">
    <location>
        <begin position="40"/>
        <end position="60"/>
    </location>
</feature>
<feature type="transmembrane region" description="Helical" evidence="8">
    <location>
        <begin position="130"/>
        <end position="152"/>
    </location>
</feature>
<sequence length="395" mass="41683">MNRSAPFYLFMLMVVFSPLAIDIFLPAIPAMADAFDAEMASIQALVGIFILSLGAGQLLAGPLADRYGRRPVALTGVVIYVLSAALGAIANSIELLWLSRLLQGLGTCAIVVAAFSGVRDTFPKERLTALYSYLNGVICIIPALAPLLGGVLTEFWDWRANFVFMAGYGLLAGVLILRGLPETRPEGTRADGALISWERYAPVLGHPVFQFYSVMNMLGMAVILAYVSFAPAVLMVDLALSPMAFAAWFGVNAAINIAAAFAAPSVIARVGKRNGLVLGVSLCLLACLGLIALQGWADPLAFMAPVFVASIGFCFLLAISGGAALIPFGERAGTASALLVCIQMSGAALVLALISLVPLSAALRLAVLTLLPLSWWLLSRLRAQQYGQIKAAMES</sequence>
<dbReference type="PANTHER" id="PTHR42718:SF9">
    <property type="entry name" value="MAJOR FACILITATOR SUPERFAMILY MULTIDRUG TRANSPORTER MFSC"/>
    <property type="match status" value="1"/>
</dbReference>
<evidence type="ECO:0000256" key="6">
    <source>
        <dbReference type="ARBA" id="ARBA00022989"/>
    </source>
</evidence>
<dbReference type="Gene3D" id="1.20.1720.10">
    <property type="entry name" value="Multidrug resistance protein D"/>
    <property type="match status" value="1"/>
</dbReference>
<dbReference type="InterPro" id="IPR036259">
    <property type="entry name" value="MFS_trans_sf"/>
</dbReference>
<evidence type="ECO:0000313" key="11">
    <source>
        <dbReference type="Proteomes" id="UP001499988"/>
    </source>
</evidence>
<dbReference type="Pfam" id="PF07690">
    <property type="entry name" value="MFS_1"/>
    <property type="match status" value="1"/>
</dbReference>
<evidence type="ECO:0000256" key="3">
    <source>
        <dbReference type="ARBA" id="ARBA00022448"/>
    </source>
</evidence>
<evidence type="ECO:0000256" key="7">
    <source>
        <dbReference type="ARBA" id="ARBA00023136"/>
    </source>
</evidence>
<dbReference type="InterPro" id="IPR005829">
    <property type="entry name" value="Sugar_transporter_CS"/>
</dbReference>
<keyword evidence="7 8" id="KW-0472">Membrane</keyword>
<proteinExistence type="inferred from homology"/>
<dbReference type="PANTHER" id="PTHR42718">
    <property type="entry name" value="MAJOR FACILITATOR SUPERFAMILY MULTIDRUG TRANSPORTER MFSC"/>
    <property type="match status" value="1"/>
</dbReference>
<evidence type="ECO:0000256" key="8">
    <source>
        <dbReference type="RuleBase" id="RU365088"/>
    </source>
</evidence>
<keyword evidence="11" id="KW-1185">Reference proteome</keyword>
<reference evidence="11" key="1">
    <citation type="journal article" date="2019" name="Int. J. Syst. Evol. Microbiol.">
        <title>The Global Catalogue of Microorganisms (GCM) 10K type strain sequencing project: providing services to taxonomists for standard genome sequencing and annotation.</title>
        <authorList>
            <consortium name="The Broad Institute Genomics Platform"/>
            <consortium name="The Broad Institute Genome Sequencing Center for Infectious Disease"/>
            <person name="Wu L."/>
            <person name="Ma J."/>
        </authorList>
    </citation>
    <scope>NUCLEOTIDE SEQUENCE [LARGE SCALE GENOMIC DNA]</scope>
    <source>
        <strain evidence="11">JCM 18401</strain>
    </source>
</reference>
<evidence type="ECO:0000256" key="1">
    <source>
        <dbReference type="ARBA" id="ARBA00004651"/>
    </source>
</evidence>
<comment type="subcellular location">
    <subcellularLocation>
        <location evidence="8">Cell inner membrane</location>
        <topology evidence="8">Multi-pass membrane protein</topology>
    </subcellularLocation>
    <subcellularLocation>
        <location evidence="1">Cell membrane</location>
        <topology evidence="1">Multi-pass membrane protein</topology>
    </subcellularLocation>
</comment>
<evidence type="ECO:0000259" key="9">
    <source>
        <dbReference type="PROSITE" id="PS50850"/>
    </source>
</evidence>
<feature type="transmembrane region" description="Helical" evidence="8">
    <location>
        <begin position="245"/>
        <end position="263"/>
    </location>
</feature>
<evidence type="ECO:0000256" key="5">
    <source>
        <dbReference type="ARBA" id="ARBA00022692"/>
    </source>
</evidence>
<dbReference type="InterPro" id="IPR011701">
    <property type="entry name" value="MFS"/>
</dbReference>
<feature type="transmembrane region" description="Helical" evidence="8">
    <location>
        <begin position="218"/>
        <end position="239"/>
    </location>
</feature>
<gene>
    <name evidence="10" type="ORF">GCM10023333_35330</name>
</gene>
<feature type="transmembrane region" description="Helical" evidence="8">
    <location>
        <begin position="96"/>
        <end position="118"/>
    </location>
</feature>
<comment type="caution">
    <text evidence="10">The sequence shown here is derived from an EMBL/GenBank/DDBJ whole genome shotgun (WGS) entry which is preliminary data.</text>
</comment>
<feature type="transmembrane region" description="Helical" evidence="8">
    <location>
        <begin position="337"/>
        <end position="355"/>
    </location>
</feature>
<dbReference type="Proteomes" id="UP001499988">
    <property type="component" value="Unassembled WGS sequence"/>
</dbReference>
<feature type="transmembrane region" description="Helical" evidence="8">
    <location>
        <begin position="275"/>
        <end position="296"/>
    </location>
</feature>
<feature type="domain" description="Major facilitator superfamily (MFS) profile" evidence="9">
    <location>
        <begin position="6"/>
        <end position="395"/>
    </location>
</feature>
<evidence type="ECO:0000256" key="4">
    <source>
        <dbReference type="ARBA" id="ARBA00022475"/>
    </source>
</evidence>
<keyword evidence="5 8" id="KW-0812">Transmembrane</keyword>
<feature type="transmembrane region" description="Helical" evidence="8">
    <location>
        <begin position="302"/>
        <end position="325"/>
    </location>
</feature>
<evidence type="ECO:0000313" key="10">
    <source>
        <dbReference type="EMBL" id="GAA4898783.1"/>
    </source>
</evidence>
<keyword evidence="6 8" id="KW-1133">Transmembrane helix</keyword>
<feature type="transmembrane region" description="Helical" evidence="8">
    <location>
        <begin position="72"/>
        <end position="90"/>
    </location>
</feature>
<protein>
    <recommendedName>
        <fullName evidence="8">Bcr/CflA family efflux transporter</fullName>
    </recommendedName>
</protein>
<dbReference type="PROSITE" id="PS00216">
    <property type="entry name" value="SUGAR_TRANSPORT_1"/>
    <property type="match status" value="1"/>
</dbReference>
<keyword evidence="8" id="KW-0997">Cell inner membrane</keyword>
<feature type="transmembrane region" description="Helical" evidence="8">
    <location>
        <begin position="361"/>
        <end position="378"/>
    </location>
</feature>
<dbReference type="InterPro" id="IPR004812">
    <property type="entry name" value="Efflux_drug-R_Bcr/CmlA"/>
</dbReference>
<dbReference type="CDD" id="cd17320">
    <property type="entry name" value="MFS_MdfA_MDR_like"/>
    <property type="match status" value="1"/>
</dbReference>
<evidence type="ECO:0000256" key="2">
    <source>
        <dbReference type="ARBA" id="ARBA00006236"/>
    </source>
</evidence>